<keyword evidence="4" id="KW-1185">Reference proteome</keyword>
<dbReference type="SUPFAM" id="SSF48371">
    <property type="entry name" value="ARM repeat"/>
    <property type="match status" value="1"/>
</dbReference>
<evidence type="ECO:0000313" key="4">
    <source>
        <dbReference type="Proteomes" id="UP001489004"/>
    </source>
</evidence>
<dbReference type="GO" id="GO:0000480">
    <property type="term" value="P:endonucleolytic cleavage in 5'-ETS of tricistronic rRNA transcript (SSU-rRNA, 5.8S rRNA, LSU-rRNA)"/>
    <property type="evidence" value="ECO:0007669"/>
    <property type="project" value="TreeGrafter"/>
</dbReference>
<evidence type="ECO:0008006" key="5">
    <source>
        <dbReference type="Google" id="ProtNLM"/>
    </source>
</evidence>
<dbReference type="InterPro" id="IPR001313">
    <property type="entry name" value="Pumilio_RNA-bd_rpt"/>
</dbReference>
<dbReference type="GO" id="GO:0000472">
    <property type="term" value="P:endonucleolytic cleavage to generate mature 5'-end of SSU-rRNA from (SSU-rRNA, 5.8S rRNA, LSU-rRNA)"/>
    <property type="evidence" value="ECO:0007669"/>
    <property type="project" value="TreeGrafter"/>
</dbReference>
<dbReference type="GO" id="GO:0030688">
    <property type="term" value="C:preribosome, small subunit precursor"/>
    <property type="evidence" value="ECO:0007669"/>
    <property type="project" value="TreeGrafter"/>
</dbReference>
<dbReference type="InterPro" id="IPR011989">
    <property type="entry name" value="ARM-like"/>
</dbReference>
<gene>
    <name evidence="3" type="ORF">WJX72_002737</name>
</gene>
<feature type="region of interest" description="Disordered" evidence="2">
    <location>
        <begin position="1"/>
        <end position="27"/>
    </location>
</feature>
<dbReference type="GO" id="GO:0000056">
    <property type="term" value="P:ribosomal small subunit export from nucleus"/>
    <property type="evidence" value="ECO:0007669"/>
    <property type="project" value="TreeGrafter"/>
</dbReference>
<dbReference type="Proteomes" id="UP001489004">
    <property type="component" value="Unassembled WGS sequence"/>
</dbReference>
<dbReference type="EMBL" id="JALJOR010000008">
    <property type="protein sequence ID" value="KAK9812727.1"/>
    <property type="molecule type" value="Genomic_DNA"/>
</dbReference>
<dbReference type="GO" id="GO:0030686">
    <property type="term" value="C:90S preribosome"/>
    <property type="evidence" value="ECO:0007669"/>
    <property type="project" value="TreeGrafter"/>
</dbReference>
<sequence>MGRRKEREKPTTVVYEEPQDGHGTASSDRFRHRLDEETVGYFTEVKTHFDSLEDAEEKSLLVGNVLEEAVGKELKVATDAGCSRILEAFLGSADAAHLGAFTSVFLEGEAWGTLATNPFGSHVAERLLEVIGEQLDCSSRDPEAGEQLLPVLQKLTAKTAEFLYDLITDRYGSHVVRRLLCVLCGHDVTPLQADGQQASKHKPQKGKAVGLAAKLVSATQPLQTEPARYPDLLGLLSQAILGGDYDAGTLQEMASHPNAGPFLQTLLKACAQDEASLQRLIPRLLGQGADAAVGSLAGLEAEELQGLMRERTSSHLMEVVFQVAPPALLDDLYARVLKGSLAGLALHPSANFVVQAAAAAATKTPQVKQLLGELKDSFRELLKQRRSGVVAALLAACGRTGTGQAEACKALANALMAGQPDRKAVAPALLTMDSSVELGHSSESGKYARLSTLGCAMLSMLLKYPADACSQYLESLAGLTDKQVIHAGMDGGGSRVLEAYLSSGATQKTKRRLLRKLKGAYGLLAEQPGGNFVVEKCYEFANLKEKEIITAELAHAESRLMTTPRGAKLLQRCGVQAYKRSSTDWRTKTQAADTTRQEFDALFGEHPANGRPDAEQAAAGDDVPVVGKPKRESVVLPKRLIAELHGSSLS</sequence>
<dbReference type="Gene3D" id="1.25.10.10">
    <property type="entry name" value="Leucine-rich Repeat Variant"/>
    <property type="match status" value="2"/>
</dbReference>
<feature type="compositionally biased region" description="Basic and acidic residues" evidence="2">
    <location>
        <begin position="1"/>
        <end position="10"/>
    </location>
</feature>
<dbReference type="GO" id="GO:0005730">
    <property type="term" value="C:nucleolus"/>
    <property type="evidence" value="ECO:0007669"/>
    <property type="project" value="TreeGrafter"/>
</dbReference>
<accession>A0AAW1PXE2</accession>
<dbReference type="Pfam" id="PF22493">
    <property type="entry name" value="PUF_NOP9"/>
    <property type="match status" value="1"/>
</dbReference>
<dbReference type="GO" id="GO:0003723">
    <property type="term" value="F:RNA binding"/>
    <property type="evidence" value="ECO:0007669"/>
    <property type="project" value="InterPro"/>
</dbReference>
<organism evidence="3 4">
    <name type="scientific">[Myrmecia] bisecta</name>
    <dbReference type="NCBI Taxonomy" id="41462"/>
    <lineage>
        <taxon>Eukaryota</taxon>
        <taxon>Viridiplantae</taxon>
        <taxon>Chlorophyta</taxon>
        <taxon>core chlorophytes</taxon>
        <taxon>Trebouxiophyceae</taxon>
        <taxon>Trebouxiales</taxon>
        <taxon>Trebouxiaceae</taxon>
        <taxon>Myrmecia</taxon>
    </lineage>
</organism>
<dbReference type="InterPro" id="IPR016024">
    <property type="entry name" value="ARM-type_fold"/>
</dbReference>
<dbReference type="InterPro" id="IPR040000">
    <property type="entry name" value="NOP9"/>
</dbReference>
<feature type="region of interest" description="Disordered" evidence="2">
    <location>
        <begin position="604"/>
        <end position="626"/>
    </location>
</feature>
<dbReference type="SMART" id="SM00025">
    <property type="entry name" value="Pumilio"/>
    <property type="match status" value="6"/>
</dbReference>
<comment type="caution">
    <text evidence="3">The sequence shown here is derived from an EMBL/GenBank/DDBJ whole genome shotgun (WGS) entry which is preliminary data.</text>
</comment>
<name>A0AAW1PXE2_9CHLO</name>
<evidence type="ECO:0000256" key="2">
    <source>
        <dbReference type="SAM" id="MobiDB-lite"/>
    </source>
</evidence>
<evidence type="ECO:0000313" key="3">
    <source>
        <dbReference type="EMBL" id="KAK9812727.1"/>
    </source>
</evidence>
<dbReference type="PANTHER" id="PTHR13102">
    <property type="entry name" value="NUCLEOLAR PROTEIN 9"/>
    <property type="match status" value="1"/>
</dbReference>
<proteinExistence type="predicted"/>
<dbReference type="PANTHER" id="PTHR13102:SF0">
    <property type="entry name" value="NUCLEOLAR PROTEIN 9"/>
    <property type="match status" value="1"/>
</dbReference>
<evidence type="ECO:0000256" key="1">
    <source>
        <dbReference type="ARBA" id="ARBA00022737"/>
    </source>
</evidence>
<protein>
    <recommendedName>
        <fullName evidence="5">Pumilio domain-containing protein NOP9</fullName>
    </recommendedName>
</protein>
<reference evidence="3 4" key="1">
    <citation type="journal article" date="2024" name="Nat. Commun.">
        <title>Phylogenomics reveals the evolutionary origins of lichenization in chlorophyte algae.</title>
        <authorList>
            <person name="Puginier C."/>
            <person name="Libourel C."/>
            <person name="Otte J."/>
            <person name="Skaloud P."/>
            <person name="Haon M."/>
            <person name="Grisel S."/>
            <person name="Petersen M."/>
            <person name="Berrin J.G."/>
            <person name="Delaux P.M."/>
            <person name="Dal Grande F."/>
            <person name="Keller J."/>
        </authorList>
    </citation>
    <scope>NUCLEOTIDE SEQUENCE [LARGE SCALE GENOMIC DNA]</scope>
    <source>
        <strain evidence="3 4">SAG 2043</strain>
    </source>
</reference>
<keyword evidence="1" id="KW-0677">Repeat</keyword>
<dbReference type="GO" id="GO:0000447">
    <property type="term" value="P:endonucleolytic cleavage in ITS1 to separate SSU-rRNA from 5.8S rRNA and LSU-rRNA from tricistronic rRNA transcript (SSU-rRNA, 5.8S rRNA, LSU-rRNA)"/>
    <property type="evidence" value="ECO:0007669"/>
    <property type="project" value="TreeGrafter"/>
</dbReference>
<dbReference type="AlphaFoldDB" id="A0AAW1PXE2"/>